<keyword evidence="3" id="KW-1185">Reference proteome</keyword>
<accession>A0A2J6SXR0</accession>
<evidence type="ECO:0000256" key="1">
    <source>
        <dbReference type="SAM" id="MobiDB-lite"/>
    </source>
</evidence>
<feature type="compositionally biased region" description="Polar residues" evidence="1">
    <location>
        <begin position="45"/>
        <end position="58"/>
    </location>
</feature>
<feature type="compositionally biased region" description="Polar residues" evidence="1">
    <location>
        <begin position="437"/>
        <end position="446"/>
    </location>
</feature>
<feature type="compositionally biased region" description="Basic and acidic residues" evidence="1">
    <location>
        <begin position="254"/>
        <end position="263"/>
    </location>
</feature>
<feature type="compositionally biased region" description="Low complexity" evidence="1">
    <location>
        <begin position="185"/>
        <end position="200"/>
    </location>
</feature>
<protein>
    <submittedName>
        <fullName evidence="2">Uncharacterized protein</fullName>
    </submittedName>
</protein>
<evidence type="ECO:0000313" key="3">
    <source>
        <dbReference type="Proteomes" id="UP000235371"/>
    </source>
</evidence>
<feature type="compositionally biased region" description="Polar residues" evidence="1">
    <location>
        <begin position="131"/>
        <end position="161"/>
    </location>
</feature>
<dbReference type="GeneID" id="36596872"/>
<feature type="region of interest" description="Disordered" evidence="1">
    <location>
        <begin position="603"/>
        <end position="637"/>
    </location>
</feature>
<feature type="region of interest" description="Disordered" evidence="1">
    <location>
        <begin position="791"/>
        <end position="817"/>
    </location>
</feature>
<gene>
    <name evidence="2" type="ORF">K444DRAFT_90223</name>
</gene>
<feature type="compositionally biased region" description="Polar residues" evidence="1">
    <location>
        <begin position="384"/>
        <end position="412"/>
    </location>
</feature>
<organism evidence="2 3">
    <name type="scientific">Hyaloscypha bicolor E</name>
    <dbReference type="NCBI Taxonomy" id="1095630"/>
    <lineage>
        <taxon>Eukaryota</taxon>
        <taxon>Fungi</taxon>
        <taxon>Dikarya</taxon>
        <taxon>Ascomycota</taxon>
        <taxon>Pezizomycotina</taxon>
        <taxon>Leotiomycetes</taxon>
        <taxon>Helotiales</taxon>
        <taxon>Hyaloscyphaceae</taxon>
        <taxon>Hyaloscypha</taxon>
        <taxon>Hyaloscypha bicolor</taxon>
    </lineage>
</organism>
<proteinExistence type="predicted"/>
<evidence type="ECO:0000313" key="2">
    <source>
        <dbReference type="EMBL" id="PMD55541.1"/>
    </source>
</evidence>
<feature type="compositionally biased region" description="Polar residues" evidence="1">
    <location>
        <begin position="264"/>
        <end position="282"/>
    </location>
</feature>
<feature type="compositionally biased region" description="Polar residues" evidence="1">
    <location>
        <begin position="603"/>
        <end position="636"/>
    </location>
</feature>
<feature type="region of interest" description="Disordered" evidence="1">
    <location>
        <begin position="1"/>
        <end position="20"/>
    </location>
</feature>
<dbReference type="AlphaFoldDB" id="A0A2J6SXR0"/>
<feature type="region of interest" description="Disordered" evidence="1">
    <location>
        <begin position="834"/>
        <end position="865"/>
    </location>
</feature>
<name>A0A2J6SXR0_9HELO</name>
<feature type="compositionally biased region" description="Polar residues" evidence="1">
    <location>
        <begin position="221"/>
        <end position="233"/>
    </location>
</feature>
<dbReference type="OrthoDB" id="3527720at2759"/>
<feature type="compositionally biased region" description="Acidic residues" evidence="1">
    <location>
        <begin position="850"/>
        <end position="865"/>
    </location>
</feature>
<feature type="region of interest" description="Disordered" evidence="1">
    <location>
        <begin position="43"/>
        <end position="293"/>
    </location>
</feature>
<dbReference type="RefSeq" id="XP_024732445.1">
    <property type="nucleotide sequence ID" value="XM_024888796.1"/>
</dbReference>
<sequence length="885" mass="97044">MGHDQEDDPGSSCYIKREPADEGIYASTRRERTFAEIFGPFETESGLTLQPMIQSSDPKPTHAPRSLTAAEQKELDELLGWGSEPELPPQEDHSFSQFLYDDADTHPSISGQQPPSFAEYCRVSQPEKSGPPTSSVSALPSGTTTAKPRQQPSQSDCSALASSLGKRQRPSDPSAPPPDQGEQYAALTSLLAQSNSSASSPGKRQQLSESLAPPDLREQCISRTTSPSQSDCSALTPPPSKRQRLSYPSAPRPDQAEQRRESRTPSPAQSNGFVSASQSPARSETPPTPIDDDFVLSELFGDFGQEEVSAGVEHRQRPLATDVISPQSQTLVGSLQATERNLAKPIPVVDLTDEHVTTTRSLLSNDRNNHALRASFHTPIPSIECNTRADSTQPTTSSNPRGSQPSSQPNANSEAFTYRAKLNDYLAHKQEHKGNRSSHTSKNPSPTRFDPSMLHKFSTFMKLRNSLPISAIMAMMAPPNQTQVLAALTELSSLEKSPGVTQPATHEIPAEMRAMLDNLKRKFNSDKSFLKSVIIYATEQLIGNDQGEGKSVDRDSVLRIGLNGLTTVEETREQLFKERSHYHEILSNQEYVINRLKKEIGKSTASLTRNTPGYNPGTSSTTHLAPTSSPQTTATEPQLELNGDGPIKNNPYWVCSHVMFDGSGLPCNGINQEWYRPHSQRQGIAPKWTQRQICAKCSRPNKTNRRYLTDTEARMFSTLFATGQQKQVPAATVHQTMLQPAMTPPMAQYPMVQWMPAMISPFVQHPMMQPMPPLAQNPLRQSTPAYTSPYVAQAAPAPRKRNETAPAPPSKPHPGFAITPAVQQAIRRELPMKEWMKEKGTIQVQSDESGAADDDMASLFGEDEEVSNADLEAELIAALDEALAS</sequence>
<feature type="region of interest" description="Disordered" evidence="1">
    <location>
        <begin position="430"/>
        <end position="451"/>
    </location>
</feature>
<dbReference type="InParanoid" id="A0A2J6SXR0"/>
<dbReference type="Proteomes" id="UP000235371">
    <property type="component" value="Unassembled WGS sequence"/>
</dbReference>
<feature type="region of interest" description="Disordered" evidence="1">
    <location>
        <begin position="374"/>
        <end position="412"/>
    </location>
</feature>
<dbReference type="EMBL" id="KZ613855">
    <property type="protein sequence ID" value="PMD55541.1"/>
    <property type="molecule type" value="Genomic_DNA"/>
</dbReference>
<reference evidence="2 3" key="1">
    <citation type="submission" date="2016-04" db="EMBL/GenBank/DDBJ databases">
        <title>A degradative enzymes factory behind the ericoid mycorrhizal symbiosis.</title>
        <authorList>
            <consortium name="DOE Joint Genome Institute"/>
            <person name="Martino E."/>
            <person name="Morin E."/>
            <person name="Grelet G."/>
            <person name="Kuo A."/>
            <person name="Kohler A."/>
            <person name="Daghino S."/>
            <person name="Barry K."/>
            <person name="Choi C."/>
            <person name="Cichocki N."/>
            <person name="Clum A."/>
            <person name="Copeland A."/>
            <person name="Hainaut M."/>
            <person name="Haridas S."/>
            <person name="Labutti K."/>
            <person name="Lindquist E."/>
            <person name="Lipzen A."/>
            <person name="Khouja H.-R."/>
            <person name="Murat C."/>
            <person name="Ohm R."/>
            <person name="Olson A."/>
            <person name="Spatafora J."/>
            <person name="Veneault-Fourrey C."/>
            <person name="Henrissat B."/>
            <person name="Grigoriev I."/>
            <person name="Martin F."/>
            <person name="Perotto S."/>
        </authorList>
    </citation>
    <scope>NUCLEOTIDE SEQUENCE [LARGE SCALE GENOMIC DNA]</scope>
    <source>
        <strain evidence="2 3">E</strain>
    </source>
</reference>